<dbReference type="EMBL" id="JADGJQ010000011">
    <property type="protein sequence ID" value="KAJ3181663.1"/>
    <property type="molecule type" value="Genomic_DNA"/>
</dbReference>
<name>A0AAD5TQ41_9FUNG</name>
<evidence type="ECO:0000313" key="1">
    <source>
        <dbReference type="EMBL" id="KAJ3181663.1"/>
    </source>
</evidence>
<gene>
    <name evidence="1" type="ORF">HDU87_000681</name>
</gene>
<organism evidence="1 2">
    <name type="scientific">Geranomyces variabilis</name>
    <dbReference type="NCBI Taxonomy" id="109894"/>
    <lineage>
        <taxon>Eukaryota</taxon>
        <taxon>Fungi</taxon>
        <taxon>Fungi incertae sedis</taxon>
        <taxon>Chytridiomycota</taxon>
        <taxon>Chytridiomycota incertae sedis</taxon>
        <taxon>Chytridiomycetes</taxon>
        <taxon>Spizellomycetales</taxon>
        <taxon>Powellomycetaceae</taxon>
        <taxon>Geranomyces</taxon>
    </lineage>
</organism>
<evidence type="ECO:0000313" key="2">
    <source>
        <dbReference type="Proteomes" id="UP001212152"/>
    </source>
</evidence>
<reference evidence="1" key="1">
    <citation type="submission" date="2020-05" db="EMBL/GenBank/DDBJ databases">
        <title>Phylogenomic resolution of chytrid fungi.</title>
        <authorList>
            <person name="Stajich J.E."/>
            <person name="Amses K."/>
            <person name="Simmons R."/>
            <person name="Seto K."/>
            <person name="Myers J."/>
            <person name="Bonds A."/>
            <person name="Quandt C.A."/>
            <person name="Barry K."/>
            <person name="Liu P."/>
            <person name="Grigoriev I."/>
            <person name="Longcore J.E."/>
            <person name="James T.Y."/>
        </authorList>
    </citation>
    <scope>NUCLEOTIDE SEQUENCE</scope>
    <source>
        <strain evidence="1">JEL0379</strain>
    </source>
</reference>
<comment type="caution">
    <text evidence="1">The sequence shown here is derived from an EMBL/GenBank/DDBJ whole genome shotgun (WGS) entry which is preliminary data.</text>
</comment>
<sequence>MTKLAMDERAQKVLDSLAGNPAFGALTFSETQHYVVSRLTRSERIDAVKVANRLKITEKDHAEISFRQALSCFNVGELPQPKQQHTKKYLDTLNALNLKTNKEWTTHFEIQEIKKGLHAAGHQGRSPPRIRGARRQRLPASVIVQRSKHQPSWALSSARVPAGSVFSSNPVAIARAPEVRIPRGISPPREYCAGHTSLVVAQIARHRILKLEWLLYESAPLASLGIVTRALESVPTATPPLPIVASALRQHKRLLVAELSLQQACRSGQLRSVTFMKRMKAWLGLARERDAHEVDVITAIDAIKAVALYQPMPAGGVGTITAENHIKGSCTSMIGQFCRTYEDLAELRIVASPAADAKLTIKMITAQTDGPTFNLGDGCTQVRISSRTEEGSDDDTASEAEPVPLITSSAAAPAWKVAADAAVKNAPTSSQD</sequence>
<protein>
    <submittedName>
        <fullName evidence="1">Uncharacterized protein</fullName>
    </submittedName>
</protein>
<proteinExistence type="predicted"/>
<dbReference type="Proteomes" id="UP001212152">
    <property type="component" value="Unassembled WGS sequence"/>
</dbReference>
<accession>A0AAD5TQ41</accession>
<dbReference type="AlphaFoldDB" id="A0AAD5TQ41"/>
<keyword evidence="2" id="KW-1185">Reference proteome</keyword>